<evidence type="ECO:0000313" key="5">
    <source>
        <dbReference type="EMBL" id="VDD96983.1"/>
    </source>
</evidence>
<evidence type="ECO:0000256" key="3">
    <source>
        <dbReference type="SAM" id="SignalP"/>
    </source>
</evidence>
<feature type="domain" description="ShKT" evidence="4">
    <location>
        <begin position="211"/>
        <end position="247"/>
    </location>
</feature>
<dbReference type="AlphaFoldDB" id="A0A0N4VNI8"/>
<dbReference type="Proteomes" id="UP000274131">
    <property type="component" value="Unassembled WGS sequence"/>
</dbReference>
<gene>
    <name evidence="5" type="ORF">EVEC_LOCUS11734</name>
</gene>
<feature type="chain" id="PRO_5043123113" evidence="3">
    <location>
        <begin position="21"/>
        <end position="260"/>
    </location>
</feature>
<reference evidence="7" key="1">
    <citation type="submission" date="2017-02" db="UniProtKB">
        <authorList>
            <consortium name="WormBaseParasite"/>
        </authorList>
    </citation>
    <scope>IDENTIFICATION</scope>
</reference>
<dbReference type="SMART" id="SM00254">
    <property type="entry name" value="ShKT"/>
    <property type="match status" value="2"/>
</dbReference>
<dbReference type="WBParaSite" id="EVEC_0001255101-mRNA-1">
    <property type="protein sequence ID" value="EVEC_0001255101-mRNA-1"/>
    <property type="gene ID" value="EVEC_0001255101"/>
</dbReference>
<feature type="compositionally biased region" description="Polar residues" evidence="2">
    <location>
        <begin position="66"/>
        <end position="87"/>
    </location>
</feature>
<proteinExistence type="predicted"/>
<evidence type="ECO:0000256" key="2">
    <source>
        <dbReference type="SAM" id="MobiDB-lite"/>
    </source>
</evidence>
<comment type="caution">
    <text evidence="1">Lacks conserved residue(s) required for the propagation of feature annotation.</text>
</comment>
<feature type="signal peptide" evidence="3">
    <location>
        <begin position="1"/>
        <end position="20"/>
    </location>
</feature>
<dbReference type="PROSITE" id="PS51670">
    <property type="entry name" value="SHKT"/>
    <property type="match status" value="1"/>
</dbReference>
<dbReference type="EMBL" id="UXUI01012604">
    <property type="protein sequence ID" value="VDD96983.1"/>
    <property type="molecule type" value="Genomic_DNA"/>
</dbReference>
<evidence type="ECO:0000256" key="1">
    <source>
        <dbReference type="PROSITE-ProRule" id="PRU01005"/>
    </source>
</evidence>
<sequence>MSGSIPLCIFFIVVFHLAVSQDEFTASYCVYFPSIAQNCEDEGGALCENIFKHNSASEFSTEETTRGSSVGTTEASTRNTDSEYTAENSKDIQDSTTADFSEITSNAFTSTASESETSTIKNTQSFVTFSATQVPEKCVNKSYQGFIKLCKKTCFACCLNEKNKCEDNPDYAALCKSYSKELCSSTNPLYQTIAREMCSMTCGTCLATRECIDKDLHVCTKLSAKYCDDPKYKSFMAEECPKTCGLCYKPSEQQNCLDLC</sequence>
<evidence type="ECO:0000259" key="4">
    <source>
        <dbReference type="PROSITE" id="PS51670"/>
    </source>
</evidence>
<evidence type="ECO:0000313" key="7">
    <source>
        <dbReference type="WBParaSite" id="EVEC_0001255101-mRNA-1"/>
    </source>
</evidence>
<dbReference type="InterPro" id="IPR003582">
    <property type="entry name" value="ShKT_dom"/>
</dbReference>
<keyword evidence="3" id="KW-0732">Signal</keyword>
<dbReference type="OrthoDB" id="5868365at2759"/>
<name>A0A0N4VNI8_ENTVE</name>
<feature type="region of interest" description="Disordered" evidence="2">
    <location>
        <begin position="58"/>
        <end position="92"/>
    </location>
</feature>
<protein>
    <submittedName>
        <fullName evidence="7">ShKT domain-containing protein</fullName>
    </submittedName>
</protein>
<evidence type="ECO:0000313" key="6">
    <source>
        <dbReference type="Proteomes" id="UP000274131"/>
    </source>
</evidence>
<accession>A0A0N4VNI8</accession>
<dbReference type="Gene3D" id="1.10.10.1940">
    <property type="match status" value="1"/>
</dbReference>
<organism evidence="7">
    <name type="scientific">Enterobius vermicularis</name>
    <name type="common">Human pinworm</name>
    <dbReference type="NCBI Taxonomy" id="51028"/>
    <lineage>
        <taxon>Eukaryota</taxon>
        <taxon>Metazoa</taxon>
        <taxon>Ecdysozoa</taxon>
        <taxon>Nematoda</taxon>
        <taxon>Chromadorea</taxon>
        <taxon>Rhabditida</taxon>
        <taxon>Spirurina</taxon>
        <taxon>Oxyuridomorpha</taxon>
        <taxon>Oxyuroidea</taxon>
        <taxon>Oxyuridae</taxon>
        <taxon>Enterobius</taxon>
    </lineage>
</organism>
<reference evidence="5 6" key="2">
    <citation type="submission" date="2018-10" db="EMBL/GenBank/DDBJ databases">
        <authorList>
            <consortium name="Pathogen Informatics"/>
        </authorList>
    </citation>
    <scope>NUCLEOTIDE SEQUENCE [LARGE SCALE GENOMIC DNA]</scope>
</reference>
<keyword evidence="6" id="KW-1185">Reference proteome</keyword>
<dbReference type="Pfam" id="PF01549">
    <property type="entry name" value="ShK"/>
    <property type="match status" value="2"/>
</dbReference>